<comment type="caution">
    <text evidence="1">The sequence shown here is derived from an EMBL/GenBank/DDBJ whole genome shotgun (WGS) entry which is preliminary data.</text>
</comment>
<dbReference type="AlphaFoldDB" id="A0A4S3Q038"/>
<organism evidence="1 2">
    <name type="scientific">Bacillus timonensis</name>
    <dbReference type="NCBI Taxonomy" id="1033734"/>
    <lineage>
        <taxon>Bacteria</taxon>
        <taxon>Bacillati</taxon>
        <taxon>Bacillota</taxon>
        <taxon>Bacilli</taxon>
        <taxon>Bacillales</taxon>
        <taxon>Bacillaceae</taxon>
        <taxon>Bacillus</taxon>
    </lineage>
</organism>
<accession>A0A4S3Q038</accession>
<proteinExistence type="predicted"/>
<protein>
    <submittedName>
        <fullName evidence="1">Uncharacterized protein</fullName>
    </submittedName>
</protein>
<evidence type="ECO:0000313" key="2">
    <source>
        <dbReference type="Proteomes" id="UP000306477"/>
    </source>
</evidence>
<gene>
    <name evidence="1" type="ORF">E1I69_01185</name>
</gene>
<evidence type="ECO:0000313" key="1">
    <source>
        <dbReference type="EMBL" id="THE15498.1"/>
    </source>
</evidence>
<sequence length="69" mass="7916">MYTKTCPKCNQPSFSSCMLGEWNCPICQTDLSQFRARDVGEAFPSIIYKKNTTPQQSESDYQSAFETYI</sequence>
<dbReference type="EMBL" id="SLUB01000001">
    <property type="protein sequence ID" value="THE15498.1"/>
    <property type="molecule type" value="Genomic_DNA"/>
</dbReference>
<reference evidence="1 2" key="1">
    <citation type="journal article" date="2019" name="Indoor Air">
        <title>Impacts of indoor surface finishes on bacterial viability.</title>
        <authorList>
            <person name="Hu J."/>
            <person name="Maamar S.B."/>
            <person name="Glawe A.J."/>
            <person name="Gottel N."/>
            <person name="Gilbert J.A."/>
            <person name="Hartmann E.M."/>
        </authorList>
    </citation>
    <scope>NUCLEOTIDE SEQUENCE [LARGE SCALE GENOMIC DNA]</scope>
    <source>
        <strain evidence="1 2">AF060A6</strain>
    </source>
</reference>
<name>A0A4S3Q038_9BACI</name>
<dbReference type="Proteomes" id="UP000306477">
    <property type="component" value="Unassembled WGS sequence"/>
</dbReference>
<keyword evidence="2" id="KW-1185">Reference proteome</keyword>